<sequence length="603" mass="67775">MKYAELIDKIRKLPQPKIYKNSTEVCKIRGVSLTLWDVITAAVISGLNILIVGEKGEGKTQLALEVNNTYFGGRGTLIRAHPDLKTRDIYTALNLEKLSSAKGDTHQALEIVESVKNPLTILDEVNRVPQITQNQVLSILDGYITVPEKNEYVFFGVNGFHIGLATANLGRSYSGIFPFDPAYLDRSHLIINVDNFPPTTTDLIKIQQQDINPRLERPDAEDYTSLIVDIWKNMSGMSLSLDGLIADLYLKKSLDYCYKSPTKRKSTVRDDIPNMCQGCLLERGEGELADVCGYVVPTSTRSFKAYKALAFGLCAVADAKSGNINPALPGYEEVLQAFRITAPYSGILDSAWVKREHHGNPYLALDFLHRKIKSSIEDKIDYIKKAFSDSISGRLTRDSVEVMGEEWFWLEEILNEINLIAHNSPEGLQKEIKEGKVLYTQDFWIAGILHPDQTLFGENITQLTYGKDIGKKIREKLSGMYGVAFATEDGIYIWYEGMDQPKLIFELRKEKFRKKEIKGLAFVRGKLLFAIGNEVYDIDNPDIPLISTSSPVQALTQSGDVLLGAEEEKIWISREGKGKEVMIPWQKKVTAVLSAPVYKLKRF</sequence>
<dbReference type="AlphaFoldDB" id="A0A7V0N047"/>
<dbReference type="SUPFAM" id="SSF52540">
    <property type="entry name" value="P-loop containing nucleoside triphosphate hydrolases"/>
    <property type="match status" value="1"/>
</dbReference>
<dbReference type="InterPro" id="IPR011704">
    <property type="entry name" value="ATPase_dyneun-rel_AAA"/>
</dbReference>
<dbReference type="Proteomes" id="UP000885660">
    <property type="component" value="Unassembled WGS sequence"/>
</dbReference>
<protein>
    <recommendedName>
        <fullName evidence="1">ATPase dynein-related AAA domain-containing protein</fullName>
    </recommendedName>
</protein>
<dbReference type="Gene3D" id="3.40.50.300">
    <property type="entry name" value="P-loop containing nucleotide triphosphate hydrolases"/>
    <property type="match status" value="1"/>
</dbReference>
<dbReference type="InterPro" id="IPR027417">
    <property type="entry name" value="P-loop_NTPase"/>
</dbReference>
<dbReference type="EMBL" id="DRBC01000349">
    <property type="protein sequence ID" value="HDN85239.1"/>
    <property type="molecule type" value="Genomic_DNA"/>
</dbReference>
<feature type="domain" description="ATPase dynein-related AAA" evidence="1">
    <location>
        <begin position="48"/>
        <end position="151"/>
    </location>
</feature>
<proteinExistence type="predicted"/>
<dbReference type="GO" id="GO:0005524">
    <property type="term" value="F:ATP binding"/>
    <property type="evidence" value="ECO:0007669"/>
    <property type="project" value="InterPro"/>
</dbReference>
<dbReference type="Pfam" id="PF07728">
    <property type="entry name" value="AAA_5"/>
    <property type="match status" value="1"/>
</dbReference>
<evidence type="ECO:0000313" key="2">
    <source>
        <dbReference type="EMBL" id="HDN85239.1"/>
    </source>
</evidence>
<dbReference type="CDD" id="cd00009">
    <property type="entry name" value="AAA"/>
    <property type="match status" value="1"/>
</dbReference>
<comment type="caution">
    <text evidence="2">The sequence shown here is derived from an EMBL/GenBank/DDBJ whole genome shotgun (WGS) entry which is preliminary data.</text>
</comment>
<accession>A0A7V0N047</accession>
<gene>
    <name evidence="2" type="ORF">ENG47_05760</name>
</gene>
<organism evidence="2">
    <name type="scientific">Aerophobetes bacterium</name>
    <dbReference type="NCBI Taxonomy" id="2030807"/>
    <lineage>
        <taxon>Bacteria</taxon>
        <taxon>Candidatus Aerophobota</taxon>
    </lineage>
</organism>
<dbReference type="GO" id="GO:0016887">
    <property type="term" value="F:ATP hydrolysis activity"/>
    <property type="evidence" value="ECO:0007669"/>
    <property type="project" value="InterPro"/>
</dbReference>
<name>A0A7V0N047_UNCAE</name>
<reference evidence="2" key="1">
    <citation type="journal article" date="2020" name="mSystems">
        <title>Genome- and Community-Level Interaction Insights into Carbon Utilization and Element Cycling Functions of Hydrothermarchaeota in Hydrothermal Sediment.</title>
        <authorList>
            <person name="Zhou Z."/>
            <person name="Liu Y."/>
            <person name="Xu W."/>
            <person name="Pan J."/>
            <person name="Luo Z.H."/>
            <person name="Li M."/>
        </authorList>
    </citation>
    <scope>NUCLEOTIDE SEQUENCE [LARGE SCALE GENOMIC DNA]</scope>
    <source>
        <strain evidence="2">HyVt-219</strain>
    </source>
</reference>
<evidence type="ECO:0000259" key="1">
    <source>
        <dbReference type="Pfam" id="PF07728"/>
    </source>
</evidence>